<dbReference type="AlphaFoldDB" id="A0A418W8Z8"/>
<dbReference type="Pfam" id="PF13450">
    <property type="entry name" value="NAD_binding_8"/>
    <property type="match status" value="1"/>
</dbReference>
<proteinExistence type="predicted"/>
<evidence type="ECO:0000313" key="2">
    <source>
        <dbReference type="Proteomes" id="UP000284605"/>
    </source>
</evidence>
<gene>
    <name evidence="1" type="ORF">D3874_05035</name>
</gene>
<dbReference type="SUPFAM" id="SSF51905">
    <property type="entry name" value="FAD/NAD(P)-binding domain"/>
    <property type="match status" value="1"/>
</dbReference>
<comment type="caution">
    <text evidence="1">The sequence shown here is derived from an EMBL/GenBank/DDBJ whole genome shotgun (WGS) entry which is preliminary data.</text>
</comment>
<dbReference type="InterPro" id="IPR036188">
    <property type="entry name" value="FAD/NAD-bd_sf"/>
</dbReference>
<dbReference type="Proteomes" id="UP000284605">
    <property type="component" value="Unassembled WGS sequence"/>
</dbReference>
<dbReference type="InterPro" id="IPR050464">
    <property type="entry name" value="Zeta_carotene_desat/Oxidored"/>
</dbReference>
<evidence type="ECO:0000313" key="1">
    <source>
        <dbReference type="EMBL" id="RJF86468.1"/>
    </source>
</evidence>
<name>A0A418W8Z8_9PROT</name>
<organism evidence="1 2">
    <name type="scientific">Oleomonas cavernae</name>
    <dbReference type="NCBI Taxonomy" id="2320859"/>
    <lineage>
        <taxon>Bacteria</taxon>
        <taxon>Pseudomonadati</taxon>
        <taxon>Pseudomonadota</taxon>
        <taxon>Alphaproteobacteria</taxon>
        <taxon>Acetobacterales</taxon>
        <taxon>Acetobacteraceae</taxon>
        <taxon>Oleomonas</taxon>
    </lineage>
</organism>
<reference evidence="1 2" key="1">
    <citation type="submission" date="2018-09" db="EMBL/GenBank/DDBJ databases">
        <authorList>
            <person name="Zhu H."/>
        </authorList>
    </citation>
    <scope>NUCLEOTIDE SEQUENCE [LARGE SCALE GENOMIC DNA]</scope>
    <source>
        <strain evidence="1 2">K1W22B-8</strain>
    </source>
</reference>
<dbReference type="PANTHER" id="PTHR42923">
    <property type="entry name" value="PROTOPORPHYRINOGEN OXIDASE"/>
    <property type="match status" value="1"/>
</dbReference>
<accession>A0A418W8Z8</accession>
<dbReference type="PANTHER" id="PTHR42923:SF46">
    <property type="entry name" value="AMINE OXIDASE"/>
    <property type="match status" value="1"/>
</dbReference>
<dbReference type="GO" id="GO:0016491">
    <property type="term" value="F:oxidoreductase activity"/>
    <property type="evidence" value="ECO:0007669"/>
    <property type="project" value="TreeGrafter"/>
</dbReference>
<sequence>MVYWRTAYCALGGSGLVKTRILVLGSGMAVLSALFEITSQPAWQDRFEITVLQQGWRAGGKCASSRDPENNFRNFEHGLHILGGFYHNTFRMLIACYEAWGGRPLSQSVFSHNKFSLMQRTGADWKEKPFKFPKRRGKPGVDPTEATPKALLEAALDMIVGLLQAAYPNDVVVPLAETAGDSAPEEGVWLLVTLRQVQQQLRAYKLGPADTADDATLIQNFKKLAGYARLLAEEHRPSGTNPSGIAVGDLLILLELVAILGAGFIADKVFLHGFDRLDDRDALEWLDGHGASKGLLKSTFVNSGYDYAFAYEDGHENGKNFAAGVAIRGMLRLIVTYHDAVFFHMKGGMGEIVILPLFEVLRRRGVRFHFFHKVTRIEMDGDRRSIGLVAGKVQAPLMQGLDAYDPIATMASDGRRYWPSTPRFEQLQAKPDWPMNSPDFESWWYEDREIETDFEYRAHEHFDIVLSGIPIAALQHLCPQFSANVPGWSDFVAKQRTSPTIAMQYWFRESTSHLGNETELPLITGYVLPASTWCDMSFLLPQESYQPGKEVHHLSYACGPFPRNPHEPARPDSNFDKLEAARARAAEKIWNRYLRNRLLPDLPDDGSGDFQDDLGAHVHVRANISPSERYALSTKGSIASRPKVDGFGFDNFFVVGDWTRTGTNVGAVESAVTSGLQACRAISGLPQYIYGETDFP</sequence>
<dbReference type="EMBL" id="QYUK01000011">
    <property type="protein sequence ID" value="RJF86468.1"/>
    <property type="molecule type" value="Genomic_DNA"/>
</dbReference>
<keyword evidence="2" id="KW-1185">Reference proteome</keyword>
<protein>
    <recommendedName>
        <fullName evidence="3">Amine oxidase domain-containing protein</fullName>
    </recommendedName>
</protein>
<evidence type="ECO:0008006" key="3">
    <source>
        <dbReference type="Google" id="ProtNLM"/>
    </source>
</evidence>